<dbReference type="PANTHER" id="PTHR46619:SF4">
    <property type="entry name" value="XS DOMAIN-CONTAINING PROTEIN-RELATED"/>
    <property type="match status" value="1"/>
</dbReference>
<name>A0A445BGB6_ARAHY</name>
<dbReference type="PANTHER" id="PTHR46619">
    <property type="entry name" value="RNA RECOGNITION MOTIF XS DOMAIN PROTEIN-RELATED"/>
    <property type="match status" value="1"/>
</dbReference>
<evidence type="ECO:0000313" key="3">
    <source>
        <dbReference type="EMBL" id="RYR37723.1"/>
    </source>
</evidence>
<dbReference type="Pfam" id="PF03468">
    <property type="entry name" value="XS"/>
    <property type="match status" value="1"/>
</dbReference>
<feature type="compositionally biased region" description="Low complexity" evidence="1">
    <location>
        <begin position="1"/>
        <end position="17"/>
    </location>
</feature>
<feature type="compositionally biased region" description="Basic and acidic residues" evidence="1">
    <location>
        <begin position="46"/>
        <end position="56"/>
    </location>
</feature>
<feature type="compositionally biased region" description="Low complexity" evidence="1">
    <location>
        <begin position="100"/>
        <end position="111"/>
    </location>
</feature>
<dbReference type="InterPro" id="IPR005380">
    <property type="entry name" value="XS_domain"/>
</dbReference>
<reference evidence="3 4" key="1">
    <citation type="submission" date="2019-01" db="EMBL/GenBank/DDBJ databases">
        <title>Sequencing of cultivated peanut Arachis hypogaea provides insights into genome evolution and oil improvement.</title>
        <authorList>
            <person name="Chen X."/>
        </authorList>
    </citation>
    <scope>NUCLEOTIDE SEQUENCE [LARGE SCALE GENOMIC DNA]</scope>
    <source>
        <strain evidence="4">cv. Fuhuasheng</strain>
        <tissue evidence="3">Leaves</tissue>
    </source>
</reference>
<feature type="compositionally biased region" description="Basic and acidic residues" evidence="1">
    <location>
        <begin position="88"/>
        <end position="97"/>
    </location>
</feature>
<dbReference type="AlphaFoldDB" id="A0A445BGB6"/>
<feature type="compositionally biased region" description="Basic and acidic residues" evidence="1">
    <location>
        <begin position="509"/>
        <end position="533"/>
    </location>
</feature>
<dbReference type="Gene3D" id="3.30.70.2890">
    <property type="entry name" value="XS domain"/>
    <property type="match status" value="1"/>
</dbReference>
<feature type="region of interest" description="Disordered" evidence="1">
    <location>
        <begin position="454"/>
        <end position="481"/>
    </location>
</feature>
<gene>
    <name evidence="3" type="ORF">Ahy_A09g042603</name>
</gene>
<feature type="domain" description="XS" evidence="2">
    <location>
        <begin position="928"/>
        <end position="1055"/>
    </location>
</feature>
<feature type="compositionally biased region" description="Polar residues" evidence="1">
    <location>
        <begin position="469"/>
        <end position="481"/>
    </location>
</feature>
<evidence type="ECO:0000256" key="1">
    <source>
        <dbReference type="SAM" id="MobiDB-lite"/>
    </source>
</evidence>
<dbReference type="Proteomes" id="UP000289738">
    <property type="component" value="Chromosome A09"/>
</dbReference>
<protein>
    <recommendedName>
        <fullName evidence="2">XS domain-containing protein</fullName>
    </recommendedName>
</protein>
<dbReference type="InterPro" id="IPR038588">
    <property type="entry name" value="XS_domain_sf"/>
</dbReference>
<dbReference type="EMBL" id="SDMP01000009">
    <property type="protein sequence ID" value="RYR37723.1"/>
    <property type="molecule type" value="Genomic_DNA"/>
</dbReference>
<keyword evidence="4" id="KW-1185">Reference proteome</keyword>
<evidence type="ECO:0000259" key="2">
    <source>
        <dbReference type="Pfam" id="PF03468"/>
    </source>
</evidence>
<accession>A0A445BGB6</accession>
<feature type="region of interest" description="Disordered" evidence="1">
    <location>
        <begin position="509"/>
        <end position="542"/>
    </location>
</feature>
<sequence>MQQQEQEQPQQQQQQPPLRRREEEHASLSPSTKLRSQNHLEAGPDPYRRTRPEGSDRSPVVPQRNLSPLKVDGVRRVGSGNKGVSDGFEGKDYDWHSGCRRSGQPRSRSPPVELVRKRAHFDDGTGHGNCSPPPVGLRPRYELSQTMDCCVDDENLDAKRVYGDREKEFIDSRFGGGHGIVDHKFVMRENEAGGSYRSIADMGLAPRYEETDMGVAPRYEENDGHLPPQSRSVPMARFDHERPQRRDPLPMDKTHIAASHNEAEKTMYHARGVSYYAVSPPYTKDFAGTSHIRGYGNSSMEMSRSDFLRSRGNGVYLRTSYDVPRSSGKLAEPVGFNGHGQRPSVHTSRDPEIGQRSMMCHQQCEFSPARAEHADFINSKLQVNSAQDERVYQYDDIPRRVAPHGRVDYEQPLMDYDNRELSGPYISHPDLDRTEKSEDSYGYQRRVVLHDHPPLQRPRYSDYHDMRRTSNAPTQGETYSHSGYSYPEIGKRTPQDHKVSYLGAPEVDRLSNPRSEFESRRDGGSGLHQERFHSPPLSMPNSGTYRQAVRVQEMRQDFGNHGHPDRFLKRKYNANDEADVHDFRRIRSSKWDGAEEFQDLYESEEWVDDEDMDMMYSSGDIGSNHNMYVKYKSKYNELEYDDFPSDDWILPQESMGHVQRHSIRYQKYSSQNIKHHPRASTASWYKSQQHSKRNAIHKQPKVWKKYHGYDESKHTTNDESSEDWVCATESEPTEGSEEFEQMVHEAFLMFSKRLNLNSSVYRRYRDQGKAGSLYCIVCGRRSVFFSMMLFYEIEHFCSHIELGVPYLWVLQKLEPNCIQEERVFMADIAKFLRVCLRENIKIRGEAGSGKNGSPKPVFGSVLSSKEFMDTQRLVTHAFMSHKVGLRTKHLGLHRAICVLMGWDTIVPQDTVTWVPQILPHSEAMAQKEDLIIWPPITIIHNISMYDDNPQNWKVVSMETIESFLRGKGFVRGRIKLCLGKPADQSVILVKFLGTFGGLGDAERLHRYLSDNNHGRNEFERVKSEGIKSCNIKETREGDRVEKILYGYVGIAEDLDKLDFNSKKWSMVKSRKEIEDLDNAPVKPDERR</sequence>
<organism evidence="3 4">
    <name type="scientific">Arachis hypogaea</name>
    <name type="common">Peanut</name>
    <dbReference type="NCBI Taxonomy" id="3818"/>
    <lineage>
        <taxon>Eukaryota</taxon>
        <taxon>Viridiplantae</taxon>
        <taxon>Streptophyta</taxon>
        <taxon>Embryophyta</taxon>
        <taxon>Tracheophyta</taxon>
        <taxon>Spermatophyta</taxon>
        <taxon>Magnoliopsida</taxon>
        <taxon>eudicotyledons</taxon>
        <taxon>Gunneridae</taxon>
        <taxon>Pentapetalae</taxon>
        <taxon>rosids</taxon>
        <taxon>fabids</taxon>
        <taxon>Fabales</taxon>
        <taxon>Fabaceae</taxon>
        <taxon>Papilionoideae</taxon>
        <taxon>50 kb inversion clade</taxon>
        <taxon>dalbergioids sensu lato</taxon>
        <taxon>Dalbergieae</taxon>
        <taxon>Pterocarpus clade</taxon>
        <taxon>Arachis</taxon>
    </lineage>
</organism>
<comment type="caution">
    <text evidence="3">The sequence shown here is derived from an EMBL/GenBank/DDBJ whole genome shotgun (WGS) entry which is preliminary data.</text>
</comment>
<feature type="compositionally biased region" description="Basic and acidic residues" evidence="1">
    <location>
        <begin position="454"/>
        <end position="468"/>
    </location>
</feature>
<proteinExistence type="predicted"/>
<feature type="region of interest" description="Disordered" evidence="1">
    <location>
        <begin position="1"/>
        <end position="112"/>
    </location>
</feature>
<evidence type="ECO:0000313" key="4">
    <source>
        <dbReference type="Proteomes" id="UP000289738"/>
    </source>
</evidence>
<dbReference type="STRING" id="3818.A0A445BGB6"/>
<dbReference type="GO" id="GO:0031047">
    <property type="term" value="P:regulatory ncRNA-mediated gene silencing"/>
    <property type="evidence" value="ECO:0007669"/>
    <property type="project" value="InterPro"/>
</dbReference>
<feature type="compositionally biased region" description="Polar residues" evidence="1">
    <location>
        <begin position="28"/>
        <end position="39"/>
    </location>
</feature>